<dbReference type="NCBIfam" id="NF004412">
    <property type="entry name" value="PRK05759.1-3"/>
    <property type="match status" value="1"/>
</dbReference>
<evidence type="ECO:0000256" key="7">
    <source>
        <dbReference type="ARBA" id="ARBA00022781"/>
    </source>
</evidence>
<evidence type="ECO:0000313" key="18">
    <source>
        <dbReference type="EMBL" id="BDZ53620.1"/>
    </source>
</evidence>
<organism evidence="18 19">
    <name type="scientific">Agromyces marinus</name>
    <dbReference type="NCBI Taxonomy" id="1389020"/>
    <lineage>
        <taxon>Bacteria</taxon>
        <taxon>Bacillati</taxon>
        <taxon>Actinomycetota</taxon>
        <taxon>Actinomycetes</taxon>
        <taxon>Micrococcales</taxon>
        <taxon>Microbacteriaceae</taxon>
        <taxon>Agromyces</taxon>
    </lineage>
</organism>
<keyword evidence="6 14" id="KW-0812">Transmembrane</keyword>
<dbReference type="PANTHER" id="PTHR33445">
    <property type="entry name" value="ATP SYNTHASE SUBUNIT B', CHLOROPLASTIC"/>
    <property type="match status" value="1"/>
</dbReference>
<evidence type="ECO:0000256" key="8">
    <source>
        <dbReference type="ARBA" id="ARBA00022989"/>
    </source>
</evidence>
<keyword evidence="10 14" id="KW-0472">Membrane</keyword>
<comment type="similarity">
    <text evidence="2 14 15">Belongs to the ATPase B chain family.</text>
</comment>
<keyword evidence="5 14" id="KW-0138">CF(0)</keyword>
<evidence type="ECO:0000256" key="5">
    <source>
        <dbReference type="ARBA" id="ARBA00022547"/>
    </source>
</evidence>
<feature type="transmembrane region" description="Helical" evidence="14">
    <location>
        <begin position="26"/>
        <end position="45"/>
    </location>
</feature>
<keyword evidence="16" id="KW-0175">Coiled coil</keyword>
<keyword evidence="3 14" id="KW-0813">Transport</keyword>
<evidence type="ECO:0000256" key="3">
    <source>
        <dbReference type="ARBA" id="ARBA00022448"/>
    </source>
</evidence>
<evidence type="ECO:0000256" key="4">
    <source>
        <dbReference type="ARBA" id="ARBA00022475"/>
    </source>
</evidence>
<evidence type="ECO:0000256" key="13">
    <source>
        <dbReference type="ARBA" id="ARBA00025830"/>
    </source>
</evidence>
<dbReference type="HAMAP" id="MF_01398">
    <property type="entry name" value="ATP_synth_b_bprime"/>
    <property type="match status" value="1"/>
</dbReference>
<keyword evidence="11 14" id="KW-0066">ATP synthesis</keyword>
<dbReference type="Proteomes" id="UP001321477">
    <property type="component" value="Chromosome"/>
</dbReference>
<feature type="compositionally biased region" description="Low complexity" evidence="17">
    <location>
        <begin position="207"/>
        <end position="216"/>
    </location>
</feature>
<feature type="coiled-coil region" evidence="16">
    <location>
        <begin position="56"/>
        <end position="97"/>
    </location>
</feature>
<dbReference type="PANTHER" id="PTHR33445:SF1">
    <property type="entry name" value="ATP SYNTHASE SUBUNIT B"/>
    <property type="match status" value="1"/>
</dbReference>
<evidence type="ECO:0000313" key="19">
    <source>
        <dbReference type="Proteomes" id="UP001321477"/>
    </source>
</evidence>
<dbReference type="InterPro" id="IPR005864">
    <property type="entry name" value="ATP_synth_F0_bsu_bac"/>
</dbReference>
<dbReference type="CDD" id="cd06503">
    <property type="entry name" value="ATP-synt_Fo_b"/>
    <property type="match status" value="1"/>
</dbReference>
<dbReference type="NCBIfam" id="TIGR01144">
    <property type="entry name" value="ATP_synt_b"/>
    <property type="match status" value="1"/>
</dbReference>
<evidence type="ECO:0000256" key="1">
    <source>
        <dbReference type="ARBA" id="ARBA00004162"/>
    </source>
</evidence>
<gene>
    <name evidence="14" type="primary">atpF</name>
    <name evidence="18" type="ORF">GCM10025870_06930</name>
</gene>
<dbReference type="InterPro" id="IPR028987">
    <property type="entry name" value="ATP_synth_B-like_membr_sf"/>
</dbReference>
<evidence type="ECO:0000256" key="6">
    <source>
        <dbReference type="ARBA" id="ARBA00022692"/>
    </source>
</evidence>
<dbReference type="InterPro" id="IPR002146">
    <property type="entry name" value="ATP_synth_b/b'su_bac/chlpt"/>
</dbReference>
<dbReference type="EMBL" id="AP027734">
    <property type="protein sequence ID" value="BDZ53620.1"/>
    <property type="molecule type" value="Genomic_DNA"/>
</dbReference>
<name>A0ABM8GYU7_9MICO</name>
<feature type="compositionally biased region" description="Basic and acidic residues" evidence="17">
    <location>
        <begin position="194"/>
        <end position="206"/>
    </location>
</feature>
<proteinExistence type="inferred from homology"/>
<keyword evidence="7 14" id="KW-0375">Hydrogen ion transport</keyword>
<comment type="subcellular location">
    <subcellularLocation>
        <location evidence="1 14">Cell membrane</location>
        <topology evidence="1 14">Single-pass membrane protein</topology>
    </subcellularLocation>
</comment>
<evidence type="ECO:0000256" key="2">
    <source>
        <dbReference type="ARBA" id="ARBA00005513"/>
    </source>
</evidence>
<keyword evidence="19" id="KW-1185">Reference proteome</keyword>
<keyword evidence="4 14" id="KW-1003">Cell membrane</keyword>
<dbReference type="SUPFAM" id="SSF81573">
    <property type="entry name" value="F1F0 ATP synthase subunit B, membrane domain"/>
    <property type="match status" value="1"/>
</dbReference>
<dbReference type="Pfam" id="PF00430">
    <property type="entry name" value="ATP-synt_B"/>
    <property type="match status" value="1"/>
</dbReference>
<evidence type="ECO:0000256" key="14">
    <source>
        <dbReference type="HAMAP-Rule" id="MF_01398"/>
    </source>
</evidence>
<comment type="function">
    <text evidence="14">Component of the F(0) channel, it forms part of the peripheral stalk, linking F(1) to F(0).</text>
</comment>
<evidence type="ECO:0000256" key="15">
    <source>
        <dbReference type="RuleBase" id="RU003848"/>
    </source>
</evidence>
<accession>A0ABM8GYU7</accession>
<keyword evidence="8 14" id="KW-1133">Transmembrane helix</keyword>
<dbReference type="Gene3D" id="1.20.5.620">
    <property type="entry name" value="F1F0 ATP synthase subunit B, membrane domain"/>
    <property type="match status" value="1"/>
</dbReference>
<reference evidence="19" key="1">
    <citation type="journal article" date="2019" name="Int. J. Syst. Evol. Microbiol.">
        <title>The Global Catalogue of Microorganisms (GCM) 10K type strain sequencing project: providing services to taxonomists for standard genome sequencing and annotation.</title>
        <authorList>
            <consortium name="The Broad Institute Genomics Platform"/>
            <consortium name="The Broad Institute Genome Sequencing Center for Infectious Disease"/>
            <person name="Wu L."/>
            <person name="Ma J."/>
        </authorList>
    </citation>
    <scope>NUCLEOTIDE SEQUENCE [LARGE SCALE GENOMIC DNA]</scope>
    <source>
        <strain evidence="19">NBRC 109019</strain>
    </source>
</reference>
<sequence length="225" mass="24128">MLHAVLRAATEGESGPNPVLPAMYDIVWSAVCFVIILLFFWRYALPRMQQLLDERAEAIEGNIAKADEAQRKAEAALEEYTAQLADARAEAGRIRETAREDGKKIVAEAKDQASVEAARISSSAQAQIEAERQSALVSLRSEVGTIAIDLASGVVGETLSDDAKAKAVVDRFLADLEASEQAAAGGRSSPWAALRERPWPAREPSSRRSAGPSSRSQATSSPRPG</sequence>
<evidence type="ECO:0000256" key="12">
    <source>
        <dbReference type="ARBA" id="ARBA00025198"/>
    </source>
</evidence>
<comment type="subunit">
    <text evidence="13 14">F-type ATPases have 2 components, F(1) - the catalytic core - and F(0) - the membrane proton channel. F(1) has five subunits: alpha(3), beta(3), gamma(1), delta(1), epsilon(1). F(0) has three main subunits: a(1), b(2) and c(10-14). The alpha and beta chains form an alternating ring which encloses part of the gamma chain. F(1) is attached to F(0) by a central stalk formed by the gamma and epsilon chains, while a peripheral stalk is formed by the delta and b chains.</text>
</comment>
<evidence type="ECO:0000256" key="11">
    <source>
        <dbReference type="ARBA" id="ARBA00023310"/>
    </source>
</evidence>
<evidence type="ECO:0000256" key="10">
    <source>
        <dbReference type="ARBA" id="ARBA00023136"/>
    </source>
</evidence>
<evidence type="ECO:0000256" key="16">
    <source>
        <dbReference type="SAM" id="Coils"/>
    </source>
</evidence>
<feature type="region of interest" description="Disordered" evidence="17">
    <location>
        <begin position="179"/>
        <end position="225"/>
    </location>
</feature>
<comment type="function">
    <text evidence="12 14">F(1)F(0) ATP synthase produces ATP from ADP in the presence of a proton or sodium gradient. F-type ATPases consist of two structural domains, F(1) containing the extramembraneous catalytic core and F(0) containing the membrane proton channel, linked together by a central stalk and a peripheral stalk. During catalysis, ATP synthesis in the catalytic domain of F(1) is coupled via a rotary mechanism of the central stalk subunits to proton translocation.</text>
</comment>
<evidence type="ECO:0000256" key="17">
    <source>
        <dbReference type="SAM" id="MobiDB-lite"/>
    </source>
</evidence>
<keyword evidence="9 14" id="KW-0406">Ion transport</keyword>
<dbReference type="InterPro" id="IPR050059">
    <property type="entry name" value="ATP_synthase_B_chain"/>
</dbReference>
<protein>
    <recommendedName>
        <fullName evidence="14">ATP synthase subunit b</fullName>
    </recommendedName>
    <alternativeName>
        <fullName evidence="14">ATP synthase F(0) sector subunit b</fullName>
    </alternativeName>
    <alternativeName>
        <fullName evidence="14">ATPase subunit I</fullName>
    </alternativeName>
    <alternativeName>
        <fullName evidence="14">F-type ATPase subunit b</fullName>
        <shortName evidence="14">F-ATPase subunit b</shortName>
    </alternativeName>
</protein>
<evidence type="ECO:0000256" key="9">
    <source>
        <dbReference type="ARBA" id="ARBA00023065"/>
    </source>
</evidence>